<gene>
    <name evidence="1" type="ORF">ElyMa_000722000</name>
</gene>
<evidence type="ECO:0000313" key="2">
    <source>
        <dbReference type="Proteomes" id="UP000762676"/>
    </source>
</evidence>
<evidence type="ECO:0000313" key="1">
    <source>
        <dbReference type="EMBL" id="GFR86494.1"/>
    </source>
</evidence>
<dbReference type="Proteomes" id="UP000762676">
    <property type="component" value="Unassembled WGS sequence"/>
</dbReference>
<organism evidence="1 2">
    <name type="scientific">Elysia marginata</name>
    <dbReference type="NCBI Taxonomy" id="1093978"/>
    <lineage>
        <taxon>Eukaryota</taxon>
        <taxon>Metazoa</taxon>
        <taxon>Spiralia</taxon>
        <taxon>Lophotrochozoa</taxon>
        <taxon>Mollusca</taxon>
        <taxon>Gastropoda</taxon>
        <taxon>Heterobranchia</taxon>
        <taxon>Euthyneura</taxon>
        <taxon>Panpulmonata</taxon>
        <taxon>Sacoglossa</taxon>
        <taxon>Placobranchoidea</taxon>
        <taxon>Plakobranchidae</taxon>
        <taxon>Elysia</taxon>
    </lineage>
</organism>
<dbReference type="EMBL" id="BMAT01001480">
    <property type="protein sequence ID" value="GFR86494.1"/>
    <property type="molecule type" value="Genomic_DNA"/>
</dbReference>
<keyword evidence="2" id="KW-1185">Reference proteome</keyword>
<accession>A0AAV4GM11</accession>
<comment type="caution">
    <text evidence="1">The sequence shown here is derived from an EMBL/GenBank/DDBJ whole genome shotgun (WGS) entry which is preliminary data.</text>
</comment>
<proteinExistence type="predicted"/>
<name>A0AAV4GM11_9GAST</name>
<protein>
    <submittedName>
        <fullName evidence="1">Uncharacterized protein</fullName>
    </submittedName>
</protein>
<reference evidence="1 2" key="1">
    <citation type="journal article" date="2021" name="Elife">
        <title>Chloroplast acquisition without the gene transfer in kleptoplastic sea slugs, Plakobranchus ocellatus.</title>
        <authorList>
            <person name="Maeda T."/>
            <person name="Takahashi S."/>
            <person name="Yoshida T."/>
            <person name="Shimamura S."/>
            <person name="Takaki Y."/>
            <person name="Nagai Y."/>
            <person name="Toyoda A."/>
            <person name="Suzuki Y."/>
            <person name="Arimoto A."/>
            <person name="Ishii H."/>
            <person name="Satoh N."/>
            <person name="Nishiyama T."/>
            <person name="Hasebe M."/>
            <person name="Maruyama T."/>
            <person name="Minagawa J."/>
            <person name="Obokata J."/>
            <person name="Shigenobu S."/>
        </authorList>
    </citation>
    <scope>NUCLEOTIDE SEQUENCE [LARGE SCALE GENOMIC DNA]</scope>
</reference>
<sequence length="81" mass="9388">MEEDLTSNFRGRRREKGRKLGTYLVTCGQGPQRAAVRVCECASARAADNPRSRTKQLKRNKLISKPFFDEDKRELNKKYVL</sequence>
<dbReference type="AlphaFoldDB" id="A0AAV4GM11"/>